<sequence length="376" mass="39369">MSAMAVTGWGVLSAIGTGAEEFSEAWGERRSGRKDVTEMFEQKLPSETACAIPDFDVKAHLGRKGTSFFDRSTALSVVTCKLALEDAGLVRDAKDEETDGGIGLVLGLSSGGPQAMSDFIHEMYTSEKPYLVNPLLFPYAVMNGAASATAIWHNLKGVNATVSGGQMAFLTALRYARNKVRSGYVNAAVAGAVEEFSPTRAWASHQARGAGEERVDLGEGGAFFVLEDAQTVRTAGRGLDAEILAVECGLYGEPGSKDDPAVGMTECIIRALEAAGVAASDVWAVAPSLSGSPKRDRIERVAITAALGTDTPNLLPVKELVGETYSAAGGLQLAALLAEHRRNPERDGAVSLVTSLTSEGMVGVAVVRGWSRATSA</sequence>
<dbReference type="GO" id="GO:0006633">
    <property type="term" value="P:fatty acid biosynthetic process"/>
    <property type="evidence" value="ECO:0007669"/>
    <property type="project" value="TreeGrafter"/>
</dbReference>
<dbReference type="Proteomes" id="UP000017984">
    <property type="component" value="Chromosome"/>
</dbReference>
<comment type="caution">
    <text evidence="6">The sequence shown here is derived from an EMBL/GenBank/DDBJ whole genome shotgun (WGS) entry which is preliminary data.</text>
</comment>
<dbReference type="InterPro" id="IPR016039">
    <property type="entry name" value="Thiolase-like"/>
</dbReference>
<dbReference type="InterPro" id="IPR014030">
    <property type="entry name" value="Ketoacyl_synth_N"/>
</dbReference>
<keyword evidence="2 3" id="KW-0808">Transferase</keyword>
<evidence type="ECO:0000259" key="5">
    <source>
        <dbReference type="Pfam" id="PF02801"/>
    </source>
</evidence>
<evidence type="ECO:0000313" key="7">
    <source>
        <dbReference type="Proteomes" id="UP000017984"/>
    </source>
</evidence>
<keyword evidence="7" id="KW-1185">Reference proteome</keyword>
<gene>
    <name evidence="6" type="ORF">M878_21545</name>
</gene>
<feature type="domain" description="Beta-ketoacyl synthase-like N-terminal" evidence="4">
    <location>
        <begin position="3"/>
        <end position="209"/>
    </location>
</feature>
<dbReference type="OrthoDB" id="7061549at2"/>
<reference evidence="6 7" key="1">
    <citation type="journal article" date="2014" name="Genome Announc.">
        <title>Draft Genome Sequence of Streptomyces roseochromogenes subsp. oscitans DS 12.976, Producer of the Aminocoumarin Antibiotic Clorobiocin.</title>
        <authorList>
            <person name="Ruckert C."/>
            <person name="Kalinowski J."/>
            <person name="Heide L."/>
            <person name="Apel A.K."/>
        </authorList>
    </citation>
    <scope>NUCLEOTIDE SEQUENCE [LARGE SCALE GENOMIC DNA]</scope>
    <source>
        <strain evidence="6 7">DS 12.976</strain>
    </source>
</reference>
<dbReference type="STRING" id="1352936.M878_21545"/>
<evidence type="ECO:0000256" key="2">
    <source>
        <dbReference type="ARBA" id="ARBA00022679"/>
    </source>
</evidence>
<feature type="domain" description="Beta-ketoacyl synthase C-terminal" evidence="5">
    <location>
        <begin position="260"/>
        <end position="337"/>
    </location>
</feature>
<evidence type="ECO:0000313" key="6">
    <source>
        <dbReference type="EMBL" id="EST28974.1"/>
    </source>
</evidence>
<name>V6KJ11_STRRC</name>
<dbReference type="Pfam" id="PF02801">
    <property type="entry name" value="Ketoacyl-synt_C"/>
    <property type="match status" value="1"/>
</dbReference>
<organism evidence="6 7">
    <name type="scientific">Streptomyces roseochromogenus subsp. oscitans DS 12.976</name>
    <dbReference type="NCBI Taxonomy" id="1352936"/>
    <lineage>
        <taxon>Bacteria</taxon>
        <taxon>Bacillati</taxon>
        <taxon>Actinomycetota</taxon>
        <taxon>Actinomycetes</taxon>
        <taxon>Kitasatosporales</taxon>
        <taxon>Streptomycetaceae</taxon>
        <taxon>Streptomyces</taxon>
    </lineage>
</organism>
<evidence type="ECO:0008006" key="8">
    <source>
        <dbReference type="Google" id="ProtNLM"/>
    </source>
</evidence>
<evidence type="ECO:0000259" key="4">
    <source>
        <dbReference type="Pfam" id="PF00109"/>
    </source>
</evidence>
<dbReference type="SUPFAM" id="SSF53901">
    <property type="entry name" value="Thiolase-like"/>
    <property type="match status" value="2"/>
</dbReference>
<dbReference type="EMBL" id="AWQX01000187">
    <property type="protein sequence ID" value="EST28974.1"/>
    <property type="molecule type" value="Genomic_DNA"/>
</dbReference>
<dbReference type="PANTHER" id="PTHR11712:SF336">
    <property type="entry name" value="3-OXOACYL-[ACYL-CARRIER-PROTEIN] SYNTHASE, MITOCHONDRIAL"/>
    <property type="match status" value="1"/>
</dbReference>
<proteinExistence type="inferred from homology"/>
<protein>
    <recommendedName>
        <fullName evidence="8">Beta-ketoacyl synthase N-terminal domain-containing protein</fullName>
    </recommendedName>
</protein>
<dbReference type="HOGENOM" id="CLU_064948_0_0_11"/>
<evidence type="ECO:0000256" key="3">
    <source>
        <dbReference type="RuleBase" id="RU003694"/>
    </source>
</evidence>
<dbReference type="InterPro" id="IPR014031">
    <property type="entry name" value="Ketoacyl_synth_C"/>
</dbReference>
<comment type="similarity">
    <text evidence="1 3">Belongs to the thiolase-like superfamily. Beta-ketoacyl-ACP synthases family.</text>
</comment>
<dbReference type="PATRIC" id="fig|1352936.5.peg.4512"/>
<accession>V6KJ11</accession>
<dbReference type="Pfam" id="PF00109">
    <property type="entry name" value="ketoacyl-synt"/>
    <property type="match status" value="1"/>
</dbReference>
<dbReference type="GO" id="GO:0004315">
    <property type="term" value="F:3-oxoacyl-[acyl-carrier-protein] synthase activity"/>
    <property type="evidence" value="ECO:0007669"/>
    <property type="project" value="TreeGrafter"/>
</dbReference>
<dbReference type="Gene3D" id="3.40.47.10">
    <property type="match status" value="2"/>
</dbReference>
<dbReference type="AlphaFoldDB" id="V6KJ11"/>
<evidence type="ECO:0000256" key="1">
    <source>
        <dbReference type="ARBA" id="ARBA00008467"/>
    </source>
</evidence>
<dbReference type="PANTHER" id="PTHR11712">
    <property type="entry name" value="POLYKETIDE SYNTHASE-RELATED"/>
    <property type="match status" value="1"/>
</dbReference>
<dbReference type="InterPro" id="IPR000794">
    <property type="entry name" value="Beta-ketoacyl_synthase"/>
</dbReference>